<name>A0ACC1SR74_9HYPO</name>
<sequence length="725" mass="80097">MPPTAYRDGSIWIASGALFFAAIALTATTCAPRLNDSHFLQVYNRIEKIAIAYRWNAGFDGWQNAYREWLRVFPSVKHRGEEKECVDATNLGRSGPAVELGLRSQFGKGFLTSSKLAECQLWGRKISYHSCNASSDIYMSELVSCASLLFGAAGHSLIFLTEILLCLHTLSASCYIAHVSPDASYCDRCVSLDQECTYPSKRKSTVGKRKQVRDLEEKLAELETRLNNIGTGESERHEPQTILHDATGSMSPPLTLSSGLETEPFGLVTEQDQTYPEELATDPALEDKSVGQVVPDEPIQFELLERLTGIYFDNLHHACPMIHRAHYVSSLQLDIELQPPQCLQYMIMATGASISPGDAPLTTPLYERARALAEADEMKDQRYHPLTVAHVQCWILMSNFEARKAEFSRASLSLGRSIRMAQMLNLHQLDRASQGPSLFPNTLPSPQDWVELEERRRTWWVAYVADHLVFATSGLPAIVDDADVHTALPASDEAFANGCATQTDTVSEALRKREVIHSPLAVRVLAAYLFHQAPKIVPQSTTEEDVSKYWMRHKEIDDNLAALASMLPTTLQLPQGSGCQYAVFINVLINTAAMCLHRTAARIARCRDGPEAILSSGQSQIRMVSSAENVLDIFSQTKDLVMALRNPIQDYAAYIAALAFIEDFSVARNSLSKGKAAFLLNILHTAGHTHAVARMLAAQLTTELEKAGIEIVGGKDVVDLSRGES</sequence>
<proteinExistence type="predicted"/>
<organism evidence="1 2">
    <name type="scientific">Fusarium decemcellulare</name>
    <dbReference type="NCBI Taxonomy" id="57161"/>
    <lineage>
        <taxon>Eukaryota</taxon>
        <taxon>Fungi</taxon>
        <taxon>Dikarya</taxon>
        <taxon>Ascomycota</taxon>
        <taxon>Pezizomycotina</taxon>
        <taxon>Sordariomycetes</taxon>
        <taxon>Hypocreomycetidae</taxon>
        <taxon>Hypocreales</taxon>
        <taxon>Nectriaceae</taxon>
        <taxon>Fusarium</taxon>
        <taxon>Fusarium decemcellulare species complex</taxon>
    </lineage>
</organism>
<reference evidence="1" key="1">
    <citation type="submission" date="2022-08" db="EMBL/GenBank/DDBJ databases">
        <title>Genome Sequence of Fusarium decemcellulare.</title>
        <authorList>
            <person name="Buettner E."/>
        </authorList>
    </citation>
    <scope>NUCLEOTIDE SEQUENCE</scope>
    <source>
        <strain evidence="1">Babe19</strain>
    </source>
</reference>
<protein>
    <submittedName>
        <fullName evidence="1">Uncharacterized protein</fullName>
    </submittedName>
</protein>
<dbReference type="Proteomes" id="UP001148629">
    <property type="component" value="Unassembled WGS sequence"/>
</dbReference>
<dbReference type="EMBL" id="JANRMS010000186">
    <property type="protein sequence ID" value="KAJ3544625.1"/>
    <property type="molecule type" value="Genomic_DNA"/>
</dbReference>
<comment type="caution">
    <text evidence="1">The sequence shown here is derived from an EMBL/GenBank/DDBJ whole genome shotgun (WGS) entry which is preliminary data.</text>
</comment>
<evidence type="ECO:0000313" key="2">
    <source>
        <dbReference type="Proteomes" id="UP001148629"/>
    </source>
</evidence>
<evidence type="ECO:0000313" key="1">
    <source>
        <dbReference type="EMBL" id="KAJ3544625.1"/>
    </source>
</evidence>
<accession>A0ACC1SR74</accession>
<keyword evidence="2" id="KW-1185">Reference proteome</keyword>
<gene>
    <name evidence="1" type="ORF">NM208_g2950</name>
</gene>